<dbReference type="SUPFAM" id="SSF140663">
    <property type="entry name" value="TTHA0068-like"/>
    <property type="match status" value="1"/>
</dbReference>
<dbReference type="eggNOG" id="COG1547">
    <property type="taxonomic scope" value="Bacteria"/>
</dbReference>
<dbReference type="Proteomes" id="UP000000268">
    <property type="component" value="Chromosome"/>
</dbReference>
<name>B0C9K0_ACAM1</name>
<dbReference type="InterPro" id="IPR005500">
    <property type="entry name" value="DUF309"/>
</dbReference>
<dbReference type="Gene3D" id="1.10.3450.10">
    <property type="entry name" value="TTHA0068-like"/>
    <property type="match status" value="1"/>
</dbReference>
<evidence type="ECO:0000313" key="2">
    <source>
        <dbReference type="Proteomes" id="UP000000268"/>
    </source>
</evidence>
<dbReference type="AlphaFoldDB" id="B0C9K0"/>
<dbReference type="RefSeq" id="WP_012164368.1">
    <property type="nucleotide sequence ID" value="NC_009925.1"/>
</dbReference>
<proteinExistence type="predicted"/>
<dbReference type="OrthoDB" id="165483at2"/>
<protein>
    <recommendedName>
        <fullName evidence="3">DUF309 domain-containing protein</fullName>
    </recommendedName>
</protein>
<gene>
    <name evidence="1" type="ordered locus">AM1_4030</name>
</gene>
<evidence type="ECO:0000313" key="1">
    <source>
        <dbReference type="EMBL" id="ABW29013.1"/>
    </source>
</evidence>
<accession>B0C9K0</accession>
<evidence type="ECO:0008006" key="3">
    <source>
        <dbReference type="Google" id="ProtNLM"/>
    </source>
</evidence>
<dbReference type="EMBL" id="CP000828">
    <property type="protein sequence ID" value="ABW29013.1"/>
    <property type="molecule type" value="Genomic_DNA"/>
</dbReference>
<dbReference type="PANTHER" id="PTHR34796">
    <property type="entry name" value="EXPRESSED PROTEIN"/>
    <property type="match status" value="1"/>
</dbReference>
<keyword evidence="2" id="KW-1185">Reference proteome</keyword>
<reference evidence="1 2" key="1">
    <citation type="journal article" date="2008" name="Proc. Natl. Acad. Sci. U.S.A.">
        <title>Niche adaptation and genome expansion in the chlorophyll d-producing cyanobacterium Acaryochloris marina.</title>
        <authorList>
            <person name="Swingley W.D."/>
            <person name="Chen M."/>
            <person name="Cheung P.C."/>
            <person name="Conrad A.L."/>
            <person name="Dejesa L.C."/>
            <person name="Hao J."/>
            <person name="Honchak B.M."/>
            <person name="Karbach L.E."/>
            <person name="Kurdoglu A."/>
            <person name="Lahiri S."/>
            <person name="Mastrian S.D."/>
            <person name="Miyashita H."/>
            <person name="Page L."/>
            <person name="Ramakrishna P."/>
            <person name="Satoh S."/>
            <person name="Sattley W.M."/>
            <person name="Shimada Y."/>
            <person name="Taylor H.L."/>
            <person name="Tomo T."/>
            <person name="Tsuchiya T."/>
            <person name="Wang Z.T."/>
            <person name="Raymond J."/>
            <person name="Mimuro M."/>
            <person name="Blankenship R.E."/>
            <person name="Touchman J.W."/>
        </authorList>
    </citation>
    <scope>NUCLEOTIDE SEQUENCE [LARGE SCALE GENOMIC DNA]</scope>
    <source>
        <strain evidence="2">MBIC 11017</strain>
    </source>
</reference>
<organism evidence="1 2">
    <name type="scientific">Acaryochloris marina (strain MBIC 11017)</name>
    <dbReference type="NCBI Taxonomy" id="329726"/>
    <lineage>
        <taxon>Bacteria</taxon>
        <taxon>Bacillati</taxon>
        <taxon>Cyanobacteriota</taxon>
        <taxon>Cyanophyceae</taxon>
        <taxon>Acaryochloridales</taxon>
        <taxon>Acaryochloridaceae</taxon>
        <taxon>Acaryochloris</taxon>
    </lineage>
</organism>
<dbReference type="KEGG" id="amr:AM1_4030"/>
<dbReference type="Pfam" id="PF03745">
    <property type="entry name" value="DUF309"/>
    <property type="match status" value="1"/>
</dbReference>
<dbReference type="InterPro" id="IPR023203">
    <property type="entry name" value="TTHA0068_sf"/>
</dbReference>
<dbReference type="PANTHER" id="PTHR34796:SF1">
    <property type="entry name" value="EXPRESSED PROTEIN"/>
    <property type="match status" value="1"/>
</dbReference>
<dbReference type="STRING" id="329726.AM1_4030"/>
<dbReference type="HOGENOM" id="CLU_125317_1_0_3"/>
<sequence length="145" mass="16168">MDELPPAFWQGVEEFNQGQYYACHDTLEALWMEATDPPKSLYQGFLQVAVACYHLGNKNWQGAVILLGEGIGRLQSYEPEFAGLDIETFVDVSANLLECLQKHGPEQVAIFSQLVLPAHQQSESASQDVSLMNRLTLLPKITTVE</sequence>